<evidence type="ECO:0000313" key="1">
    <source>
        <dbReference type="EMBL" id="WAQ91824.1"/>
    </source>
</evidence>
<evidence type="ECO:0000313" key="2">
    <source>
        <dbReference type="Proteomes" id="UP001164743"/>
    </source>
</evidence>
<accession>A0ABY7D4U5</accession>
<sequence length="65" mass="7457">MSSPAPWRIILVDWPSQPDKSNEHAQQDHPMARVLLSGVRNLRFLQVRGFGLDCSCLFLFCETIQ</sequence>
<dbReference type="GeneID" id="77804295"/>
<gene>
    <name evidence="1" type="ORF">PtA15_15A216</name>
</gene>
<keyword evidence="2" id="KW-1185">Reference proteome</keyword>
<proteinExistence type="predicted"/>
<organism evidence="1 2">
    <name type="scientific">Puccinia triticina</name>
    <dbReference type="NCBI Taxonomy" id="208348"/>
    <lineage>
        <taxon>Eukaryota</taxon>
        <taxon>Fungi</taxon>
        <taxon>Dikarya</taxon>
        <taxon>Basidiomycota</taxon>
        <taxon>Pucciniomycotina</taxon>
        <taxon>Pucciniomycetes</taxon>
        <taxon>Pucciniales</taxon>
        <taxon>Pucciniaceae</taxon>
        <taxon>Puccinia</taxon>
    </lineage>
</organism>
<reference evidence="1" key="1">
    <citation type="submission" date="2022-10" db="EMBL/GenBank/DDBJ databases">
        <title>Puccinia triticina Genome sequencing and assembly.</title>
        <authorList>
            <person name="Li C."/>
        </authorList>
    </citation>
    <scope>NUCLEOTIDE SEQUENCE</scope>
    <source>
        <strain evidence="1">Pt15</strain>
    </source>
</reference>
<name>A0ABY7D4U5_9BASI</name>
<dbReference type="EMBL" id="CP110435">
    <property type="protein sequence ID" value="WAQ91824.1"/>
    <property type="molecule type" value="Genomic_DNA"/>
</dbReference>
<dbReference type="RefSeq" id="XP_053027379.1">
    <property type="nucleotide sequence ID" value="XM_053163400.1"/>
</dbReference>
<dbReference type="Proteomes" id="UP001164743">
    <property type="component" value="Chromosome 15A"/>
</dbReference>
<protein>
    <submittedName>
        <fullName evidence="1">Uncharacterized protein</fullName>
    </submittedName>
</protein>